<evidence type="ECO:0000313" key="3">
    <source>
        <dbReference type="Proteomes" id="UP001154078"/>
    </source>
</evidence>
<protein>
    <submittedName>
        <fullName evidence="2">Uncharacterized protein</fullName>
    </submittedName>
</protein>
<feature type="compositionally biased region" description="Acidic residues" evidence="1">
    <location>
        <begin position="135"/>
        <end position="146"/>
    </location>
</feature>
<sequence length="232" mass="25974">MAPTAREALKSTSEITCKYCERKVVNPIKCVKGNELFHPFCLIQAGSLKKALCKHVAEESEEAESSNNDVIYLLRIIRELEEKNVLSKNSKANPRAVASNSIALTSKRVNSKRKRKDDILENICGSSIDSKEEPCIDSDNEYEPNLDSESSDKDINENLFEKIESCSNIEPDLNNNNKVQVQNALTCDLSLNWSKTPFNPTIHAFDVTDSEAHVESIGQVIVSKPEERLCFP</sequence>
<feature type="region of interest" description="Disordered" evidence="1">
    <location>
        <begin position="131"/>
        <end position="151"/>
    </location>
</feature>
<reference evidence="2" key="1">
    <citation type="submission" date="2021-12" db="EMBL/GenBank/DDBJ databases">
        <authorList>
            <person name="King R."/>
        </authorList>
    </citation>
    <scope>NUCLEOTIDE SEQUENCE</scope>
</reference>
<keyword evidence="3" id="KW-1185">Reference proteome</keyword>
<proteinExistence type="predicted"/>
<evidence type="ECO:0000256" key="1">
    <source>
        <dbReference type="SAM" id="MobiDB-lite"/>
    </source>
</evidence>
<organism evidence="2 3">
    <name type="scientific">Brassicogethes aeneus</name>
    <name type="common">Rape pollen beetle</name>
    <name type="synonym">Meligethes aeneus</name>
    <dbReference type="NCBI Taxonomy" id="1431903"/>
    <lineage>
        <taxon>Eukaryota</taxon>
        <taxon>Metazoa</taxon>
        <taxon>Ecdysozoa</taxon>
        <taxon>Arthropoda</taxon>
        <taxon>Hexapoda</taxon>
        <taxon>Insecta</taxon>
        <taxon>Pterygota</taxon>
        <taxon>Neoptera</taxon>
        <taxon>Endopterygota</taxon>
        <taxon>Coleoptera</taxon>
        <taxon>Polyphaga</taxon>
        <taxon>Cucujiformia</taxon>
        <taxon>Nitidulidae</taxon>
        <taxon>Meligethinae</taxon>
        <taxon>Brassicogethes</taxon>
    </lineage>
</organism>
<dbReference type="EMBL" id="OV121136">
    <property type="protein sequence ID" value="CAH0557452.1"/>
    <property type="molecule type" value="Genomic_DNA"/>
</dbReference>
<gene>
    <name evidence="2" type="ORF">MELIAE_LOCUS8165</name>
</gene>
<dbReference type="OrthoDB" id="10658721at2759"/>
<dbReference type="AlphaFoldDB" id="A0A9P0FKG4"/>
<dbReference type="Proteomes" id="UP001154078">
    <property type="component" value="Chromosome 5"/>
</dbReference>
<evidence type="ECO:0000313" key="2">
    <source>
        <dbReference type="EMBL" id="CAH0557452.1"/>
    </source>
</evidence>
<name>A0A9P0FKG4_BRAAE</name>
<accession>A0A9P0FKG4</accession>